<evidence type="ECO:0000256" key="6">
    <source>
        <dbReference type="ARBA" id="ARBA00023136"/>
    </source>
</evidence>
<feature type="transmembrane region" description="Helical" evidence="7">
    <location>
        <begin position="217"/>
        <end position="235"/>
    </location>
</feature>
<comment type="caution">
    <text evidence="8">The sequence shown here is derived from an EMBL/GenBank/DDBJ whole genome shotgun (WGS) entry which is preliminary data.</text>
</comment>
<evidence type="ECO:0000256" key="7">
    <source>
        <dbReference type="SAM" id="Phobius"/>
    </source>
</evidence>
<evidence type="ECO:0000256" key="1">
    <source>
        <dbReference type="ARBA" id="ARBA00004651"/>
    </source>
</evidence>
<dbReference type="GO" id="GO:0005886">
    <property type="term" value="C:plasma membrane"/>
    <property type="evidence" value="ECO:0007669"/>
    <property type="project" value="UniProtKB-SubCell"/>
</dbReference>
<feature type="transmembrane region" description="Helical" evidence="7">
    <location>
        <begin position="286"/>
        <end position="306"/>
    </location>
</feature>
<keyword evidence="4 7" id="KW-0812">Transmembrane</keyword>
<comment type="subcellular location">
    <subcellularLocation>
        <location evidence="1">Cell membrane</location>
        <topology evidence="1">Multi-pass membrane protein</topology>
    </subcellularLocation>
</comment>
<feature type="transmembrane region" description="Helical" evidence="7">
    <location>
        <begin position="188"/>
        <end position="210"/>
    </location>
</feature>
<feature type="transmembrane region" description="Helical" evidence="7">
    <location>
        <begin position="107"/>
        <end position="126"/>
    </location>
</feature>
<feature type="transmembrane region" description="Helical" evidence="7">
    <location>
        <begin position="77"/>
        <end position="95"/>
    </location>
</feature>
<keyword evidence="2" id="KW-1003">Cell membrane</keyword>
<evidence type="ECO:0000256" key="4">
    <source>
        <dbReference type="ARBA" id="ARBA00022692"/>
    </source>
</evidence>
<protein>
    <recommendedName>
        <fullName evidence="9">Glycosyltransferase RgtA/B/C/D-like domain-containing protein</fullName>
    </recommendedName>
</protein>
<keyword evidence="6 7" id="KW-0472">Membrane</keyword>
<feature type="transmembrane region" description="Helical" evidence="7">
    <location>
        <begin position="357"/>
        <end position="375"/>
    </location>
</feature>
<proteinExistence type="predicted"/>
<dbReference type="InterPro" id="IPR018584">
    <property type="entry name" value="GT87"/>
</dbReference>
<feature type="transmembrane region" description="Helical" evidence="7">
    <location>
        <begin position="15"/>
        <end position="36"/>
    </location>
</feature>
<feature type="transmembrane region" description="Helical" evidence="7">
    <location>
        <begin position="318"/>
        <end position="345"/>
    </location>
</feature>
<keyword evidence="5 7" id="KW-1133">Transmembrane helix</keyword>
<evidence type="ECO:0000256" key="2">
    <source>
        <dbReference type="ARBA" id="ARBA00022475"/>
    </source>
</evidence>
<accession>A0A644XDI5</accession>
<evidence type="ECO:0000313" key="8">
    <source>
        <dbReference type="EMBL" id="MPM14255.1"/>
    </source>
</evidence>
<sequence>MNKTMIIETNQKKKILIFFIVSMLLLFMMFLIMFLINPQGSQANIFYDKTNDYMADFFNVAKFSSDRNPYFNEFKGSYFPFSYLIFYFLSKFAPYDAMPAFQAGKTTMGLVTSTYFMFFLSTVYLIELFSLSTLKKQCSFFLILTFLFSGIFIFAFERGNLIILAACLVSFYINYYDSHNKVLKELALLALAFAAALKVYPALLGILLLYEKKHNDAIRLIIYGVIVAFLPFIFFEHGLSNALQLLKNMETASDFYKFMYYPRYGYTYFVSIWARSYSLRNFISTDIVNIFATFGFYIYTIIGFFLNKNEISKWKQIAFVILIIIFLPVNSGLYCGLYLLPIIIMFFNQEHLGKQDWLYVILFIIILNPIQIPFWKININTLLQNIAILILLFDFSYSQVHSFTRRRNSRITQ</sequence>
<dbReference type="Pfam" id="PF09594">
    <property type="entry name" value="GT87"/>
    <property type="match status" value="1"/>
</dbReference>
<keyword evidence="3" id="KW-0808">Transferase</keyword>
<organism evidence="8">
    <name type="scientific">bioreactor metagenome</name>
    <dbReference type="NCBI Taxonomy" id="1076179"/>
    <lineage>
        <taxon>unclassified sequences</taxon>
        <taxon>metagenomes</taxon>
        <taxon>ecological metagenomes</taxon>
    </lineage>
</organism>
<evidence type="ECO:0000256" key="3">
    <source>
        <dbReference type="ARBA" id="ARBA00022679"/>
    </source>
</evidence>
<reference evidence="8" key="1">
    <citation type="submission" date="2019-08" db="EMBL/GenBank/DDBJ databases">
        <authorList>
            <person name="Kucharzyk K."/>
            <person name="Murdoch R.W."/>
            <person name="Higgins S."/>
            <person name="Loffler F."/>
        </authorList>
    </citation>
    <scope>NUCLEOTIDE SEQUENCE</scope>
</reference>
<evidence type="ECO:0000256" key="5">
    <source>
        <dbReference type="ARBA" id="ARBA00022989"/>
    </source>
</evidence>
<gene>
    <name evidence="8" type="ORF">SDC9_60617</name>
</gene>
<dbReference type="AlphaFoldDB" id="A0A644XDI5"/>
<dbReference type="EMBL" id="VSSQ01002248">
    <property type="protein sequence ID" value="MPM14255.1"/>
    <property type="molecule type" value="Genomic_DNA"/>
</dbReference>
<dbReference type="GO" id="GO:0016758">
    <property type="term" value="F:hexosyltransferase activity"/>
    <property type="evidence" value="ECO:0007669"/>
    <property type="project" value="InterPro"/>
</dbReference>
<evidence type="ECO:0008006" key="9">
    <source>
        <dbReference type="Google" id="ProtNLM"/>
    </source>
</evidence>
<name>A0A644XDI5_9ZZZZ</name>
<feature type="transmembrane region" description="Helical" evidence="7">
    <location>
        <begin position="138"/>
        <end position="156"/>
    </location>
</feature>